<dbReference type="InterPro" id="IPR002931">
    <property type="entry name" value="Transglutaminase-like"/>
</dbReference>
<evidence type="ECO:0000313" key="4">
    <source>
        <dbReference type="Proteomes" id="UP000244940"/>
    </source>
</evidence>
<evidence type="ECO:0000313" key="3">
    <source>
        <dbReference type="EMBL" id="PWE30815.1"/>
    </source>
</evidence>
<keyword evidence="4" id="KW-1185">Reference proteome</keyword>
<feature type="domain" description="Transglutaminase-like" evidence="2">
    <location>
        <begin position="176"/>
        <end position="247"/>
    </location>
</feature>
<feature type="region of interest" description="Disordered" evidence="1">
    <location>
        <begin position="276"/>
        <end position="295"/>
    </location>
</feature>
<gene>
    <name evidence="3" type="ORF">C4N9_03395</name>
</gene>
<accession>A0A2U2CFZ7</accession>
<reference evidence="3 4" key="1">
    <citation type="submission" date="2018-05" db="EMBL/GenBank/DDBJ databases">
        <title>Pararhodobacter marina sp. nov., isolated from deep-sea water of the Indian Ocean.</title>
        <authorList>
            <person name="Lai Q.Sr."/>
            <person name="Liu X."/>
            <person name="Shao Z."/>
        </authorList>
    </citation>
    <scope>NUCLEOTIDE SEQUENCE [LARGE SCALE GENOMIC DNA]</scope>
    <source>
        <strain evidence="3 4">CIC4N-9</strain>
    </source>
</reference>
<dbReference type="PANTHER" id="PTHR33490:SF7">
    <property type="entry name" value="BLR2979 PROTEIN"/>
    <property type="match status" value="1"/>
</dbReference>
<evidence type="ECO:0000259" key="2">
    <source>
        <dbReference type="SMART" id="SM00460"/>
    </source>
</evidence>
<dbReference type="EMBL" id="QEYD01000002">
    <property type="protein sequence ID" value="PWE30815.1"/>
    <property type="molecule type" value="Genomic_DNA"/>
</dbReference>
<dbReference type="SMART" id="SM00460">
    <property type="entry name" value="TGc"/>
    <property type="match status" value="1"/>
</dbReference>
<name>A0A2U2CFZ7_9RHOB</name>
<dbReference type="PANTHER" id="PTHR33490">
    <property type="entry name" value="BLR5614 PROTEIN-RELATED"/>
    <property type="match status" value="1"/>
</dbReference>
<dbReference type="Proteomes" id="UP000244940">
    <property type="component" value="Unassembled WGS sequence"/>
</dbReference>
<dbReference type="Gene3D" id="3.10.620.30">
    <property type="match status" value="1"/>
</dbReference>
<dbReference type="Pfam" id="PF01841">
    <property type="entry name" value="Transglut_core"/>
    <property type="match status" value="1"/>
</dbReference>
<dbReference type="OrthoDB" id="9804023at2"/>
<comment type="caution">
    <text evidence="3">The sequence shown here is derived from an EMBL/GenBank/DDBJ whole genome shotgun (WGS) entry which is preliminary data.</text>
</comment>
<dbReference type="InterPro" id="IPR038765">
    <property type="entry name" value="Papain-like_cys_pep_sf"/>
</dbReference>
<dbReference type="InterPro" id="IPR013589">
    <property type="entry name" value="Bac_transglu_N"/>
</dbReference>
<sequence length="295" mass="31813">MLYDIGLTIEYDYAAASDRSRTLVRLLPADAPGVQRVLSQRLDIRPRPDERREGRDFFGNRTVMAVWHGPIPSLQFQLALRMERLAIPARADLSPTLRALPAALAAETGLGPLSPHHFRGPSPRVPDVPEIAGFARGLVTGDMTTQDAIRTLGHALHAEMRFDSAATSVETGPEQAFAQRSGVCQDFAHVMIAGLRALGIPAGYVSGFLRTTPPPGQPRLEGADAMHAWVRSWAGPGIGWVEFDPTNDQTAGQDYVAIAQGRDYLDVAPVRGALRSAGGQDSRHAVDMVPLGEDA</sequence>
<proteinExistence type="predicted"/>
<evidence type="ECO:0000256" key="1">
    <source>
        <dbReference type="SAM" id="MobiDB-lite"/>
    </source>
</evidence>
<dbReference type="AlphaFoldDB" id="A0A2U2CFZ7"/>
<dbReference type="SUPFAM" id="SSF54001">
    <property type="entry name" value="Cysteine proteinases"/>
    <property type="match status" value="1"/>
</dbReference>
<protein>
    <submittedName>
        <fullName evidence="3">Transglutaminase</fullName>
    </submittedName>
</protein>
<dbReference type="RefSeq" id="WP_109531893.1">
    <property type="nucleotide sequence ID" value="NZ_QEYD01000002.1"/>
</dbReference>
<dbReference type="Pfam" id="PF08379">
    <property type="entry name" value="Bact_transglu_N"/>
    <property type="match status" value="1"/>
</dbReference>
<organism evidence="3 4">
    <name type="scientific">Pararhodobacter marinus</name>
    <dbReference type="NCBI Taxonomy" id="2184063"/>
    <lineage>
        <taxon>Bacteria</taxon>
        <taxon>Pseudomonadati</taxon>
        <taxon>Pseudomonadota</taxon>
        <taxon>Alphaproteobacteria</taxon>
        <taxon>Rhodobacterales</taxon>
        <taxon>Paracoccaceae</taxon>
        <taxon>Pararhodobacter</taxon>
    </lineage>
</organism>
<dbReference type="GeneID" id="94363923"/>